<sequence>MLQFLENLLLKRRLRKRPEFELQYFEKYKNLVAWDKIVSLLEEYKSGDIIFEPIRLKITEQDEEVLYENIDKSEILSPQEKVETIIGLMMVLDGSFPKPPMLSLLEKIFGKEFVEMIEKKREEFKDDIATKKLIRLTKEWKKYTGLKKESPFAKKFIGTNFDPLTKKAREHLKEIAEELDEKYNKLSPEDKAKVDAMSKNNK</sequence>
<evidence type="ECO:0000313" key="1">
    <source>
        <dbReference type="EMBL" id="OHA70316.1"/>
    </source>
</evidence>
<accession>A0A1G2RBU1</accession>
<reference evidence="1 2" key="1">
    <citation type="journal article" date="2016" name="Nat. Commun.">
        <title>Thousands of microbial genomes shed light on interconnected biogeochemical processes in an aquifer system.</title>
        <authorList>
            <person name="Anantharaman K."/>
            <person name="Brown C.T."/>
            <person name="Hug L.A."/>
            <person name="Sharon I."/>
            <person name="Castelle C.J."/>
            <person name="Probst A.J."/>
            <person name="Thomas B.C."/>
            <person name="Singh A."/>
            <person name="Wilkins M.J."/>
            <person name="Karaoz U."/>
            <person name="Brodie E.L."/>
            <person name="Williams K.H."/>
            <person name="Hubbard S.S."/>
            <person name="Banfield J.F."/>
        </authorList>
    </citation>
    <scope>NUCLEOTIDE SEQUENCE [LARGE SCALE GENOMIC DNA]</scope>
</reference>
<dbReference type="EMBL" id="MHUC01000032">
    <property type="protein sequence ID" value="OHA70316.1"/>
    <property type="molecule type" value="Genomic_DNA"/>
</dbReference>
<gene>
    <name evidence="1" type="ORF">A3F15_02665</name>
</gene>
<proteinExistence type="predicted"/>
<dbReference type="AlphaFoldDB" id="A0A1G2RBU1"/>
<organism evidence="1 2">
    <name type="scientific">Candidatus Wildermuthbacteria bacterium RIFCSPHIGHO2_12_FULL_40_12</name>
    <dbReference type="NCBI Taxonomy" id="1802457"/>
    <lineage>
        <taxon>Bacteria</taxon>
        <taxon>Candidatus Wildermuthiibacteriota</taxon>
    </lineage>
</organism>
<protein>
    <submittedName>
        <fullName evidence="1">Uncharacterized protein</fullName>
    </submittedName>
</protein>
<evidence type="ECO:0000313" key="2">
    <source>
        <dbReference type="Proteomes" id="UP000177078"/>
    </source>
</evidence>
<dbReference type="Proteomes" id="UP000177078">
    <property type="component" value="Unassembled WGS sequence"/>
</dbReference>
<name>A0A1G2RBU1_9BACT</name>
<comment type="caution">
    <text evidence="1">The sequence shown here is derived from an EMBL/GenBank/DDBJ whole genome shotgun (WGS) entry which is preliminary data.</text>
</comment>